<dbReference type="CDD" id="cd04598">
    <property type="entry name" value="CBS_pair_GGDEF_EAL"/>
    <property type="match status" value="1"/>
</dbReference>
<dbReference type="SUPFAM" id="SSF54631">
    <property type="entry name" value="CBS-domain pair"/>
    <property type="match status" value="1"/>
</dbReference>
<feature type="domain" description="GGDEF" evidence="2">
    <location>
        <begin position="441"/>
        <end position="594"/>
    </location>
</feature>
<dbReference type="PANTHER" id="PTHR33121:SF76">
    <property type="entry name" value="SIGNALING PROTEIN"/>
    <property type="match status" value="1"/>
</dbReference>
<dbReference type="InterPro" id="IPR043128">
    <property type="entry name" value="Rev_trsase/Diguanyl_cyclase"/>
</dbReference>
<dbReference type="GO" id="GO:0071111">
    <property type="term" value="F:cyclic-guanylate-specific phosphodiesterase activity"/>
    <property type="evidence" value="ECO:0007669"/>
    <property type="project" value="InterPro"/>
</dbReference>
<dbReference type="EMBL" id="SJTG01000001">
    <property type="protein sequence ID" value="TCI12718.1"/>
    <property type="molecule type" value="Genomic_DNA"/>
</dbReference>
<dbReference type="InterPro" id="IPR029787">
    <property type="entry name" value="Nucleotide_cyclase"/>
</dbReference>
<dbReference type="SUPFAM" id="SSF55073">
    <property type="entry name" value="Nucleotide cyclase"/>
    <property type="match status" value="1"/>
</dbReference>
<evidence type="ECO:0000259" key="1">
    <source>
        <dbReference type="PROSITE" id="PS50883"/>
    </source>
</evidence>
<dbReference type="InterPro" id="IPR001633">
    <property type="entry name" value="EAL_dom"/>
</dbReference>
<protein>
    <submittedName>
        <fullName evidence="3">EAL domain-containing protein</fullName>
    </submittedName>
</protein>
<keyword evidence="4" id="KW-1185">Reference proteome</keyword>
<name>A0A4R0Z053_9GAMM</name>
<dbReference type="NCBIfam" id="TIGR00254">
    <property type="entry name" value="GGDEF"/>
    <property type="match status" value="1"/>
</dbReference>
<dbReference type="PROSITE" id="PS50883">
    <property type="entry name" value="EAL"/>
    <property type="match status" value="1"/>
</dbReference>
<dbReference type="Pfam" id="PF00990">
    <property type="entry name" value="GGDEF"/>
    <property type="match status" value="1"/>
</dbReference>
<dbReference type="InterPro" id="IPR050706">
    <property type="entry name" value="Cyclic-di-GMP_PDE-like"/>
</dbReference>
<dbReference type="InterPro" id="IPR046342">
    <property type="entry name" value="CBS_dom_sf"/>
</dbReference>
<dbReference type="Pfam" id="PF00563">
    <property type="entry name" value="EAL"/>
    <property type="match status" value="1"/>
</dbReference>
<evidence type="ECO:0000313" key="3">
    <source>
        <dbReference type="EMBL" id="TCI12718.1"/>
    </source>
</evidence>
<sequence length="599" mass="66088">MPQLPTRPSLRQQVVERTLAPDGLVPVFQPLMRLDTLEIVAHEGLSRCAFAPDDFSILDLLDFARMERRLVDVELHAANIISSRFAAIADEGRLLLNLSAQAILQDTLRPDELLLTLAGSGLDPARITIEVTERDVVESPSRLAHALGYLRAHGMRVALDDFGNGHSNFEMWNEIHPDVVKIDRYLINGLSRSAERLAIVRALCQVAETLGAELVGEGVEDPADLRLMRELGIPYAQGFLIGHPAPMPVREPASEARRALSALSVSVLPTRRSPVTQRPTQVGHLMIEAPFVVPAQTNEEVMALFVAHPELHAIAVVQQGRPIGLINRRLANERMAQPFARELLARKSCTALMNAAPLLCDESRRLESLADVLRGEDQRYLSDGFIVTSGGLYRGLGTGEALVRRVSELRIDAARHANPLTFLPGNVPTTEHLERLLGGSEMFAVAHVDLTDFKPFNDHYGYFRGDEMIRLVSTILGEFVDPTLDFIGHIGGDDFVVLFQSIDWTERCRCIIETFNARATALFDPADVARGGLHGKDRHGEPQFYRFTTLVVGGVNVVPPMRQRAQTIAALAARAKRQAKRNELGLHVVSRAVRSPLSA</sequence>
<dbReference type="SMART" id="SM00052">
    <property type="entry name" value="EAL"/>
    <property type="match status" value="1"/>
</dbReference>
<gene>
    <name evidence="3" type="ORF">EZM97_05090</name>
</gene>
<dbReference type="Gene3D" id="3.30.70.270">
    <property type="match status" value="1"/>
</dbReference>
<dbReference type="RefSeq" id="WP_131150501.1">
    <property type="nucleotide sequence ID" value="NZ_SJTG01000001.1"/>
</dbReference>
<evidence type="ECO:0000259" key="2">
    <source>
        <dbReference type="PROSITE" id="PS50887"/>
    </source>
</evidence>
<reference evidence="3 4" key="1">
    <citation type="submission" date="2019-02" db="EMBL/GenBank/DDBJ databases">
        <title>Dyella amyloliquefaciens sp. nov., isolated from forest soil.</title>
        <authorList>
            <person name="Gao Z.-H."/>
            <person name="Qiu L.-H."/>
        </authorList>
    </citation>
    <scope>NUCLEOTIDE SEQUENCE [LARGE SCALE GENOMIC DNA]</scope>
    <source>
        <strain evidence="3 4">KACC 12747</strain>
    </source>
</reference>
<dbReference type="SUPFAM" id="SSF141868">
    <property type="entry name" value="EAL domain-like"/>
    <property type="match status" value="1"/>
</dbReference>
<feature type="domain" description="EAL" evidence="1">
    <location>
        <begin position="8"/>
        <end position="258"/>
    </location>
</feature>
<dbReference type="Gene3D" id="3.20.20.450">
    <property type="entry name" value="EAL domain"/>
    <property type="match status" value="1"/>
</dbReference>
<dbReference type="InterPro" id="IPR035919">
    <property type="entry name" value="EAL_sf"/>
</dbReference>
<dbReference type="SMART" id="SM00267">
    <property type="entry name" value="GGDEF"/>
    <property type="match status" value="1"/>
</dbReference>
<evidence type="ECO:0000313" key="4">
    <source>
        <dbReference type="Proteomes" id="UP000291822"/>
    </source>
</evidence>
<accession>A0A4R0Z053</accession>
<dbReference type="Proteomes" id="UP000291822">
    <property type="component" value="Unassembled WGS sequence"/>
</dbReference>
<dbReference type="AlphaFoldDB" id="A0A4R0Z053"/>
<dbReference type="PROSITE" id="PS50887">
    <property type="entry name" value="GGDEF"/>
    <property type="match status" value="1"/>
</dbReference>
<organism evidence="3 4">
    <name type="scientific">Dyella soli</name>
    <dbReference type="NCBI Taxonomy" id="522319"/>
    <lineage>
        <taxon>Bacteria</taxon>
        <taxon>Pseudomonadati</taxon>
        <taxon>Pseudomonadota</taxon>
        <taxon>Gammaproteobacteria</taxon>
        <taxon>Lysobacterales</taxon>
        <taxon>Rhodanobacteraceae</taxon>
        <taxon>Dyella</taxon>
    </lineage>
</organism>
<dbReference type="CDD" id="cd01948">
    <property type="entry name" value="EAL"/>
    <property type="match status" value="1"/>
</dbReference>
<proteinExistence type="predicted"/>
<comment type="caution">
    <text evidence="3">The sequence shown here is derived from an EMBL/GenBank/DDBJ whole genome shotgun (WGS) entry which is preliminary data.</text>
</comment>
<dbReference type="PANTHER" id="PTHR33121">
    <property type="entry name" value="CYCLIC DI-GMP PHOSPHODIESTERASE PDEF"/>
    <property type="match status" value="1"/>
</dbReference>
<dbReference type="InterPro" id="IPR000160">
    <property type="entry name" value="GGDEF_dom"/>
</dbReference>